<feature type="domain" description="Histidine kinase" evidence="5">
    <location>
        <begin position="273"/>
        <end position="488"/>
    </location>
</feature>
<dbReference type="InterPro" id="IPR001789">
    <property type="entry name" value="Sig_transdc_resp-reg_receiver"/>
</dbReference>
<evidence type="ECO:0000256" key="4">
    <source>
        <dbReference type="PROSITE-ProRule" id="PRU00169"/>
    </source>
</evidence>
<keyword evidence="9" id="KW-1185">Reference proteome</keyword>
<accession>S7T8L0</accession>
<evidence type="ECO:0000313" key="9">
    <source>
        <dbReference type="Proteomes" id="UP000014975"/>
    </source>
</evidence>
<dbReference type="eggNOG" id="COG4191">
    <property type="taxonomic scope" value="Bacteria"/>
</dbReference>
<dbReference type="CDD" id="cd00130">
    <property type="entry name" value="PAS"/>
    <property type="match status" value="1"/>
</dbReference>
<dbReference type="PRINTS" id="PR00344">
    <property type="entry name" value="BCTRLSENSOR"/>
</dbReference>
<dbReference type="SUPFAM" id="SSF55874">
    <property type="entry name" value="ATPase domain of HSP90 chaperone/DNA topoisomerase II/histidine kinase"/>
    <property type="match status" value="1"/>
</dbReference>
<dbReference type="InterPro" id="IPR005467">
    <property type="entry name" value="His_kinase_dom"/>
</dbReference>
<reference evidence="8 9" key="1">
    <citation type="journal article" date="2013" name="Genome Announc.">
        <title>Draft genome sequences for three mercury-methylating, sulfate-reducing bacteria.</title>
        <authorList>
            <person name="Brown S.D."/>
            <person name="Hurt R.A.Jr."/>
            <person name="Gilmour C.C."/>
            <person name="Elias D.A."/>
        </authorList>
    </citation>
    <scope>NUCLEOTIDE SEQUENCE [LARGE SCALE GENOMIC DNA]</scope>
    <source>
        <strain evidence="8 9">DSM 16529</strain>
    </source>
</reference>
<dbReference type="InterPro" id="IPR011006">
    <property type="entry name" value="CheY-like_superfamily"/>
</dbReference>
<evidence type="ECO:0000259" key="5">
    <source>
        <dbReference type="PROSITE" id="PS50109"/>
    </source>
</evidence>
<dbReference type="CDD" id="cd00075">
    <property type="entry name" value="HATPase"/>
    <property type="match status" value="1"/>
</dbReference>
<evidence type="ECO:0000256" key="2">
    <source>
        <dbReference type="ARBA" id="ARBA00012438"/>
    </source>
</evidence>
<dbReference type="PROSITE" id="PS50109">
    <property type="entry name" value="HIS_KIN"/>
    <property type="match status" value="1"/>
</dbReference>
<dbReference type="SMART" id="SM00387">
    <property type="entry name" value="HATPase_c"/>
    <property type="match status" value="1"/>
</dbReference>
<dbReference type="InterPro" id="IPR036890">
    <property type="entry name" value="HATPase_C_sf"/>
</dbReference>
<dbReference type="AlphaFoldDB" id="S7T8L0"/>
<dbReference type="InterPro" id="IPR003594">
    <property type="entry name" value="HATPase_dom"/>
</dbReference>
<dbReference type="eggNOG" id="COG2204">
    <property type="taxonomic scope" value="Bacteria"/>
</dbReference>
<evidence type="ECO:0000259" key="7">
    <source>
        <dbReference type="PROSITE" id="PS50113"/>
    </source>
</evidence>
<organism evidence="8 9">
    <name type="scientific">Alkalidesulfovibrio alkalitolerans DSM 16529</name>
    <dbReference type="NCBI Taxonomy" id="1121439"/>
    <lineage>
        <taxon>Bacteria</taxon>
        <taxon>Pseudomonadati</taxon>
        <taxon>Thermodesulfobacteriota</taxon>
        <taxon>Desulfovibrionia</taxon>
        <taxon>Desulfovibrionales</taxon>
        <taxon>Desulfovibrionaceae</taxon>
        <taxon>Alkalidesulfovibrio</taxon>
    </lineage>
</organism>
<protein>
    <recommendedName>
        <fullName evidence="2">histidine kinase</fullName>
        <ecNumber evidence="2">2.7.13.3</ecNumber>
    </recommendedName>
</protein>
<dbReference type="SMART" id="SM00448">
    <property type="entry name" value="REC"/>
    <property type="match status" value="1"/>
</dbReference>
<comment type="catalytic activity">
    <reaction evidence="1">
        <text>ATP + protein L-histidine = ADP + protein N-phospho-L-histidine.</text>
        <dbReference type="EC" id="2.7.13.3"/>
    </reaction>
</comment>
<feature type="modified residue" description="4-aspartylphosphate" evidence="4">
    <location>
        <position position="53"/>
    </location>
</feature>
<dbReference type="CDD" id="cd17536">
    <property type="entry name" value="REC_YesN-like"/>
    <property type="match status" value="1"/>
</dbReference>
<dbReference type="PANTHER" id="PTHR43547">
    <property type="entry name" value="TWO-COMPONENT HISTIDINE KINASE"/>
    <property type="match status" value="1"/>
</dbReference>
<dbReference type="PATRIC" id="fig|1121439.3.peg.1720"/>
<dbReference type="Gene3D" id="3.30.565.10">
    <property type="entry name" value="Histidine kinase-like ATPase, C-terminal domain"/>
    <property type="match status" value="1"/>
</dbReference>
<dbReference type="NCBIfam" id="TIGR00229">
    <property type="entry name" value="sensory_box"/>
    <property type="match status" value="1"/>
</dbReference>
<dbReference type="SUPFAM" id="SSF52172">
    <property type="entry name" value="CheY-like"/>
    <property type="match status" value="1"/>
</dbReference>
<feature type="domain" description="Response regulatory" evidence="6">
    <location>
        <begin position="4"/>
        <end position="118"/>
    </location>
</feature>
<dbReference type="PROSITE" id="PS50113">
    <property type="entry name" value="PAC"/>
    <property type="match status" value="1"/>
</dbReference>
<dbReference type="EMBL" id="ATHI01000026">
    <property type="protein sequence ID" value="EPR32931.1"/>
    <property type="molecule type" value="Genomic_DNA"/>
</dbReference>
<comment type="caution">
    <text evidence="8">The sequence shown here is derived from an EMBL/GenBank/DDBJ whole genome shotgun (WGS) entry which is preliminary data.</text>
</comment>
<dbReference type="InterPro" id="IPR035965">
    <property type="entry name" value="PAS-like_dom_sf"/>
</dbReference>
<dbReference type="PANTHER" id="PTHR43547:SF2">
    <property type="entry name" value="HYBRID SIGNAL TRANSDUCTION HISTIDINE KINASE C"/>
    <property type="match status" value="1"/>
</dbReference>
<dbReference type="Gene3D" id="3.30.450.20">
    <property type="entry name" value="PAS domain"/>
    <property type="match status" value="1"/>
</dbReference>
<feature type="domain" description="PAC" evidence="7">
    <location>
        <begin position="214"/>
        <end position="266"/>
    </location>
</feature>
<dbReference type="InterPro" id="IPR000700">
    <property type="entry name" value="PAS-assoc_C"/>
</dbReference>
<proteinExistence type="predicted"/>
<dbReference type="InterPro" id="IPR013656">
    <property type="entry name" value="PAS_4"/>
</dbReference>
<gene>
    <name evidence="8" type="ORF">dsat_0372</name>
</gene>
<dbReference type="STRING" id="1121439.dsat_0372"/>
<dbReference type="GO" id="GO:0000155">
    <property type="term" value="F:phosphorelay sensor kinase activity"/>
    <property type="evidence" value="ECO:0007669"/>
    <property type="project" value="TreeGrafter"/>
</dbReference>
<dbReference type="OrthoDB" id="9805967at2"/>
<evidence type="ECO:0000259" key="6">
    <source>
        <dbReference type="PROSITE" id="PS50110"/>
    </source>
</evidence>
<evidence type="ECO:0000256" key="1">
    <source>
        <dbReference type="ARBA" id="ARBA00000085"/>
    </source>
</evidence>
<dbReference type="Gene3D" id="3.40.50.2300">
    <property type="match status" value="1"/>
</dbReference>
<dbReference type="Pfam" id="PF00072">
    <property type="entry name" value="Response_reg"/>
    <property type="match status" value="1"/>
</dbReference>
<evidence type="ECO:0000256" key="3">
    <source>
        <dbReference type="ARBA" id="ARBA00022553"/>
    </source>
</evidence>
<dbReference type="RefSeq" id="WP_020887066.1">
    <property type="nucleotide sequence ID" value="NZ_ATHI01000026.1"/>
</dbReference>
<evidence type="ECO:0000313" key="8">
    <source>
        <dbReference type="EMBL" id="EPR32931.1"/>
    </source>
</evidence>
<dbReference type="Pfam" id="PF02518">
    <property type="entry name" value="HATPase_c"/>
    <property type="match status" value="1"/>
</dbReference>
<dbReference type="SUPFAM" id="SSF55785">
    <property type="entry name" value="PYP-like sensor domain (PAS domain)"/>
    <property type="match status" value="1"/>
</dbReference>
<dbReference type="Proteomes" id="UP000014975">
    <property type="component" value="Unassembled WGS sequence"/>
</dbReference>
<dbReference type="EC" id="2.7.13.3" evidence="2"/>
<name>S7T8L0_9BACT</name>
<dbReference type="InterPro" id="IPR004358">
    <property type="entry name" value="Sig_transdc_His_kin-like_C"/>
</dbReference>
<sequence>MPRTVLLADDEDGIRRMLGLILSDLGHEVIEARDGREALSLFEARRPDIVVTDVRMPGVDGLDLLRRIKAERPGTEVIIITGHADLDLAIEGLRLDAGDFIAKPVRAEVLEIAIRRAEAKIGLREQLARQSEELQRRLHDELAASQLRFQLLFDEAPCFIAVLDRNLVITAANRRLKEEIGGHVGELCHKALKRSASRCPECPVQATFRDGQSHRAEAVIVSREGKPLHVLIRTAPILGPDGEVEQVMELAADITEVRQLENHLTQLGMLMASLSHGIKGLLTALDGAVYKVDSGIKRDDRERLVDGWAEVRTLLGRVKGMVLDILYCAKKREPNLARVDVAEFAARVADVIESKAETHGVGFVRDFGPSLGTFMLDEGALSAALVNLLENAVEACLADASRREHEVTFAVRRNSGALALSIADNGVGMPAETKNKLFTVFFSTKGSRGTGLGLFIARQTVQAHGGTIGVESTPGEGSVFTITLPGAARDSCEAEMKEPAAKPPA</sequence>
<dbReference type="PROSITE" id="PS50110">
    <property type="entry name" value="RESPONSE_REGULATORY"/>
    <property type="match status" value="1"/>
</dbReference>
<dbReference type="Pfam" id="PF08448">
    <property type="entry name" value="PAS_4"/>
    <property type="match status" value="1"/>
</dbReference>
<keyword evidence="3 4" id="KW-0597">Phosphoprotein</keyword>
<dbReference type="InterPro" id="IPR000014">
    <property type="entry name" value="PAS"/>
</dbReference>